<dbReference type="EMBL" id="BPVZ01000212">
    <property type="protein sequence ID" value="GKV46624.1"/>
    <property type="molecule type" value="Genomic_DNA"/>
</dbReference>
<evidence type="ECO:0000313" key="1">
    <source>
        <dbReference type="EMBL" id="GKV46624.1"/>
    </source>
</evidence>
<evidence type="ECO:0000313" key="2">
    <source>
        <dbReference type="Proteomes" id="UP001054252"/>
    </source>
</evidence>
<reference evidence="1 2" key="1">
    <citation type="journal article" date="2021" name="Commun. Biol.">
        <title>The genome of Shorea leprosula (Dipterocarpaceae) highlights the ecological relevance of drought in aseasonal tropical rainforests.</title>
        <authorList>
            <person name="Ng K.K.S."/>
            <person name="Kobayashi M.J."/>
            <person name="Fawcett J.A."/>
            <person name="Hatakeyama M."/>
            <person name="Paape T."/>
            <person name="Ng C.H."/>
            <person name="Ang C.C."/>
            <person name="Tnah L.H."/>
            <person name="Lee C.T."/>
            <person name="Nishiyama T."/>
            <person name="Sese J."/>
            <person name="O'Brien M.J."/>
            <person name="Copetti D."/>
            <person name="Mohd Noor M.I."/>
            <person name="Ong R.C."/>
            <person name="Putra M."/>
            <person name="Sireger I.Z."/>
            <person name="Indrioko S."/>
            <person name="Kosugi Y."/>
            <person name="Izuno A."/>
            <person name="Isagi Y."/>
            <person name="Lee S.L."/>
            <person name="Shimizu K.K."/>
        </authorList>
    </citation>
    <scope>NUCLEOTIDE SEQUENCE [LARGE SCALE GENOMIC DNA]</scope>
    <source>
        <strain evidence="1">214</strain>
    </source>
</reference>
<gene>
    <name evidence="1" type="ORF">SLEP1_g53598</name>
</gene>
<sequence length="125" mass="14204">MDAIGPVTDIMKEVIPTVKKYVKYQICHNDYVNKFKEMQTKLEHRREDVAAGLRTQLMQPGKIAKQEVEAWLKVAEQETAENVVEDLICKGQVKPIGGLHMILKFRFLLNDDVQDGLLGQPGLNL</sequence>
<protein>
    <submittedName>
        <fullName evidence="1">Uncharacterized protein</fullName>
    </submittedName>
</protein>
<proteinExistence type="predicted"/>
<dbReference type="Proteomes" id="UP001054252">
    <property type="component" value="Unassembled WGS sequence"/>
</dbReference>
<keyword evidence="2" id="KW-1185">Reference proteome</keyword>
<organism evidence="1 2">
    <name type="scientific">Rubroshorea leprosula</name>
    <dbReference type="NCBI Taxonomy" id="152421"/>
    <lineage>
        <taxon>Eukaryota</taxon>
        <taxon>Viridiplantae</taxon>
        <taxon>Streptophyta</taxon>
        <taxon>Embryophyta</taxon>
        <taxon>Tracheophyta</taxon>
        <taxon>Spermatophyta</taxon>
        <taxon>Magnoliopsida</taxon>
        <taxon>eudicotyledons</taxon>
        <taxon>Gunneridae</taxon>
        <taxon>Pentapetalae</taxon>
        <taxon>rosids</taxon>
        <taxon>malvids</taxon>
        <taxon>Malvales</taxon>
        <taxon>Dipterocarpaceae</taxon>
        <taxon>Rubroshorea</taxon>
    </lineage>
</organism>
<dbReference type="AlphaFoldDB" id="A0AAV5MAC9"/>
<name>A0AAV5MAC9_9ROSI</name>
<accession>A0AAV5MAC9</accession>
<comment type="caution">
    <text evidence="1">The sequence shown here is derived from an EMBL/GenBank/DDBJ whole genome shotgun (WGS) entry which is preliminary data.</text>
</comment>